<dbReference type="EMBL" id="LT549890">
    <property type="protein sequence ID" value="SAI84852.1"/>
    <property type="molecule type" value="Genomic_DNA"/>
</dbReference>
<dbReference type="Proteomes" id="UP000076770">
    <property type="component" value="Chromosome i"/>
</dbReference>
<evidence type="ECO:0000313" key="1">
    <source>
        <dbReference type="EMBL" id="SAI84852.1"/>
    </source>
</evidence>
<gene>
    <name evidence="1" type="ORF">SSOP1_1298</name>
</gene>
<dbReference type="PATRIC" id="fig|2287.9.peg.1317"/>
<dbReference type="OrthoDB" id="387240at2157"/>
<dbReference type="RefSeq" id="WP_063492764.1">
    <property type="nucleotide sequence ID" value="NZ_LT549890.1"/>
</dbReference>
<organism evidence="1 2">
    <name type="scientific">Saccharolobus solfataricus</name>
    <name type="common">Sulfolobus solfataricus</name>
    <dbReference type="NCBI Taxonomy" id="2287"/>
    <lineage>
        <taxon>Archaea</taxon>
        <taxon>Thermoproteota</taxon>
        <taxon>Thermoprotei</taxon>
        <taxon>Sulfolobales</taxon>
        <taxon>Sulfolobaceae</taxon>
        <taxon>Saccharolobus</taxon>
    </lineage>
</organism>
<sequence>MEFVINANAIILPEIKRCMVYLGKYKTSTSLQLVKKLNNRKIIILDDIVQIKVKDDSLYVKKPTKIIKGAKPIKWWDNDINGYNCPDDEEFKVTDIIFSFKGKENRYTFVNKDFAIYLMAYIDPIHRECFDEDSLNLRDVDFLNGIIPHDINYVVLTSDDINFRVSTLHKLMSNSINENPLMLSGKYVESYTCSKYKIYYLRKLLNILNLPSSNDLLVVSKLSLSSFYLLNSDELTTIINIKKKIMEIDKRLKETNGVGICLKCENDHIIGYLDGIIRGLITRCPICGKSLRKGSYSIDIKNLLDMFFSRIKSLPRDIVGLMVKEEFSAQNNEIILYNLLLISEGCLDNIIEKTVVEIDYYY</sequence>
<dbReference type="GeneID" id="27427566"/>
<reference evidence="2" key="1">
    <citation type="submission" date="2016-04" db="EMBL/GenBank/DDBJ databases">
        <authorList>
            <person name="Shah S.A."/>
            <person name="Garrett R.A."/>
        </authorList>
    </citation>
    <scope>NUCLEOTIDE SEQUENCE [LARGE SCALE GENOMIC DNA]</scope>
    <source>
        <strain evidence="2">ATCC 35091 / DSM 1616 / JCM 8930 / NBRC 15331 / P1</strain>
    </source>
</reference>
<dbReference type="AlphaFoldDB" id="A0A157T0G2"/>
<name>A0A157T0G2_SACSO</name>
<evidence type="ECO:0000313" key="2">
    <source>
        <dbReference type="Proteomes" id="UP000076770"/>
    </source>
</evidence>
<accession>A0A157T0G2</accession>
<protein>
    <submittedName>
        <fullName evidence="1">Uncharacterized protein</fullName>
    </submittedName>
</protein>
<proteinExistence type="predicted"/>